<dbReference type="AlphaFoldDB" id="A0A5B7IM83"/>
<keyword evidence="3" id="KW-1185">Reference proteome</keyword>
<evidence type="ECO:0000313" key="2">
    <source>
        <dbReference type="EMBL" id="MPC83573.1"/>
    </source>
</evidence>
<proteinExistence type="predicted"/>
<accession>A0A5B7IM83</accession>
<organism evidence="2 3">
    <name type="scientific">Portunus trituberculatus</name>
    <name type="common">Swimming crab</name>
    <name type="synonym">Neptunus trituberculatus</name>
    <dbReference type="NCBI Taxonomy" id="210409"/>
    <lineage>
        <taxon>Eukaryota</taxon>
        <taxon>Metazoa</taxon>
        <taxon>Ecdysozoa</taxon>
        <taxon>Arthropoda</taxon>
        <taxon>Crustacea</taxon>
        <taxon>Multicrustacea</taxon>
        <taxon>Malacostraca</taxon>
        <taxon>Eumalacostraca</taxon>
        <taxon>Eucarida</taxon>
        <taxon>Decapoda</taxon>
        <taxon>Pleocyemata</taxon>
        <taxon>Brachyura</taxon>
        <taxon>Eubrachyura</taxon>
        <taxon>Portunoidea</taxon>
        <taxon>Portunidae</taxon>
        <taxon>Portuninae</taxon>
        <taxon>Portunus</taxon>
    </lineage>
</organism>
<sequence length="93" mass="10634">MRRELEELGEEHRWGRGSEAAKQRSFVGPGSGSGIKVMGPTCYLCSPERPSRKLIRPLFSRFPASKLHLLKTRYKQREKWNAAQLTPLSDKAH</sequence>
<gene>
    <name evidence="2" type="ORF">E2C01_078285</name>
</gene>
<comment type="caution">
    <text evidence="2">The sequence shown here is derived from an EMBL/GenBank/DDBJ whole genome shotgun (WGS) entry which is preliminary data.</text>
</comment>
<dbReference type="Proteomes" id="UP000324222">
    <property type="component" value="Unassembled WGS sequence"/>
</dbReference>
<evidence type="ECO:0000256" key="1">
    <source>
        <dbReference type="SAM" id="MobiDB-lite"/>
    </source>
</evidence>
<protein>
    <submittedName>
        <fullName evidence="2">Uncharacterized protein</fullName>
    </submittedName>
</protein>
<feature type="region of interest" description="Disordered" evidence="1">
    <location>
        <begin position="1"/>
        <end position="32"/>
    </location>
</feature>
<reference evidence="2 3" key="1">
    <citation type="submission" date="2019-05" db="EMBL/GenBank/DDBJ databases">
        <title>Another draft genome of Portunus trituberculatus and its Hox gene families provides insights of decapod evolution.</title>
        <authorList>
            <person name="Jeong J.-H."/>
            <person name="Song I."/>
            <person name="Kim S."/>
            <person name="Choi T."/>
            <person name="Kim D."/>
            <person name="Ryu S."/>
            <person name="Kim W."/>
        </authorList>
    </citation>
    <scope>NUCLEOTIDE SEQUENCE [LARGE SCALE GENOMIC DNA]</scope>
    <source>
        <tissue evidence="2">Muscle</tissue>
    </source>
</reference>
<name>A0A5B7IM83_PORTR</name>
<evidence type="ECO:0000313" key="3">
    <source>
        <dbReference type="Proteomes" id="UP000324222"/>
    </source>
</evidence>
<feature type="compositionally biased region" description="Basic and acidic residues" evidence="1">
    <location>
        <begin position="1"/>
        <end position="22"/>
    </location>
</feature>
<dbReference type="EMBL" id="VSRR010062854">
    <property type="protein sequence ID" value="MPC83573.1"/>
    <property type="molecule type" value="Genomic_DNA"/>
</dbReference>